<protein>
    <submittedName>
        <fullName evidence="2">Uncharacterized protein C16C4.16c</fullName>
    </submittedName>
</protein>
<feature type="region of interest" description="Disordered" evidence="1">
    <location>
        <begin position="221"/>
        <end position="263"/>
    </location>
</feature>
<dbReference type="STRING" id="45607.A0A2T0FEG5"/>
<dbReference type="InterPro" id="IPR019416">
    <property type="entry name" value="NCBP3"/>
</dbReference>
<dbReference type="Proteomes" id="UP000238350">
    <property type="component" value="Unassembled WGS sequence"/>
</dbReference>
<dbReference type="RefSeq" id="XP_024663338.1">
    <property type="nucleotide sequence ID" value="XM_024807570.1"/>
</dbReference>
<gene>
    <name evidence="2" type="ORF">B9G98_01012</name>
</gene>
<dbReference type="GeneID" id="36514761"/>
<evidence type="ECO:0000313" key="2">
    <source>
        <dbReference type="EMBL" id="PRT53392.1"/>
    </source>
</evidence>
<dbReference type="PANTHER" id="PTHR16291:SF0">
    <property type="entry name" value="NUCLEAR CAP-BINDING PROTEIN SUBUNIT 3"/>
    <property type="match status" value="1"/>
</dbReference>
<keyword evidence="3" id="KW-1185">Reference proteome</keyword>
<dbReference type="GO" id="GO:0003729">
    <property type="term" value="F:mRNA binding"/>
    <property type="evidence" value="ECO:0007669"/>
    <property type="project" value="InterPro"/>
</dbReference>
<proteinExistence type="predicted"/>
<feature type="compositionally biased region" description="Basic residues" evidence="1">
    <location>
        <begin position="232"/>
        <end position="249"/>
    </location>
</feature>
<comment type="caution">
    <text evidence="2">The sequence shown here is derived from an EMBL/GenBank/DDBJ whole genome shotgun (WGS) entry which is preliminary data.</text>
</comment>
<dbReference type="GO" id="GO:0005634">
    <property type="term" value="C:nucleus"/>
    <property type="evidence" value="ECO:0007669"/>
    <property type="project" value="TreeGrafter"/>
</dbReference>
<evidence type="ECO:0000313" key="3">
    <source>
        <dbReference type="Proteomes" id="UP000238350"/>
    </source>
</evidence>
<feature type="region of interest" description="Disordered" evidence="1">
    <location>
        <begin position="180"/>
        <end position="204"/>
    </location>
</feature>
<feature type="compositionally biased region" description="Basic and acidic residues" evidence="1">
    <location>
        <begin position="180"/>
        <end position="191"/>
    </location>
</feature>
<feature type="region of interest" description="Disordered" evidence="1">
    <location>
        <begin position="1"/>
        <end position="23"/>
    </location>
</feature>
<organism evidence="2 3">
    <name type="scientific">Wickerhamiella sorbophila</name>
    <dbReference type="NCBI Taxonomy" id="45607"/>
    <lineage>
        <taxon>Eukaryota</taxon>
        <taxon>Fungi</taxon>
        <taxon>Dikarya</taxon>
        <taxon>Ascomycota</taxon>
        <taxon>Saccharomycotina</taxon>
        <taxon>Dipodascomycetes</taxon>
        <taxon>Dipodascales</taxon>
        <taxon>Trichomonascaceae</taxon>
        <taxon>Wickerhamiella</taxon>
    </lineage>
</organism>
<sequence length="263" mass="29782">MEIEPTQPSILVPEGQNAVEQPQADDLAGDIEVDSEMQVEGGAEVRENSIFLSGVDDFSAKDVENFVLSFYKKPFYMEWVDDSSLNVVYDDAEDAFQCLVALTSEEEFSKSERIEPTQLRLTKPDPKCGVSLKARFSMSTDKKVQKARERSRFYLMNGEPTRKEDIVRFGSNRSGAYKYGTRDQDLLGGDRHGHRHGSELFPSKLKNKAISANDSQVLKERAKEPDLFAHKIGSRSRNRRKRNDRKKKPSSPGAPSVYSNMDY</sequence>
<evidence type="ECO:0000256" key="1">
    <source>
        <dbReference type="SAM" id="MobiDB-lite"/>
    </source>
</evidence>
<reference evidence="2 3" key="1">
    <citation type="submission" date="2017-04" db="EMBL/GenBank/DDBJ databases">
        <title>Genome sequencing of [Candida] sorbophila.</title>
        <authorList>
            <person name="Ahn J.O."/>
        </authorList>
    </citation>
    <scope>NUCLEOTIDE SEQUENCE [LARGE SCALE GENOMIC DNA]</scope>
    <source>
        <strain evidence="2 3">DS02</strain>
    </source>
</reference>
<dbReference type="GO" id="GO:0000340">
    <property type="term" value="F:RNA 7-methylguanosine cap binding"/>
    <property type="evidence" value="ECO:0007669"/>
    <property type="project" value="InterPro"/>
</dbReference>
<dbReference type="AlphaFoldDB" id="A0A2T0FEG5"/>
<accession>A0A2T0FEG5</accession>
<dbReference type="OrthoDB" id="422106at2759"/>
<dbReference type="Pfam" id="PF10309">
    <property type="entry name" value="NCBP3"/>
    <property type="match status" value="1"/>
</dbReference>
<name>A0A2T0FEG5_9ASCO</name>
<dbReference type="EMBL" id="NDIQ01000001">
    <property type="protein sequence ID" value="PRT53392.1"/>
    <property type="molecule type" value="Genomic_DNA"/>
</dbReference>
<dbReference type="PANTHER" id="PTHR16291">
    <property type="entry name" value="NUCLEAR CAP-BINDING PROTEIN SUBUNIT 3"/>
    <property type="match status" value="1"/>
</dbReference>